<dbReference type="AlphaFoldDB" id="A0A1M7QUQ8"/>
<reference evidence="1 2" key="1">
    <citation type="submission" date="2016-11" db="EMBL/GenBank/DDBJ databases">
        <authorList>
            <person name="Jaros S."/>
            <person name="Januszkiewicz K."/>
            <person name="Wedrychowicz H."/>
        </authorList>
    </citation>
    <scope>NUCLEOTIDE SEQUENCE [LARGE SCALE GENOMIC DNA]</scope>
    <source>
        <strain evidence="1 2">CGMCC 4.2025</strain>
    </source>
</reference>
<gene>
    <name evidence="1" type="ORF">SAMN05216499_1442</name>
</gene>
<evidence type="ECO:0000313" key="2">
    <source>
        <dbReference type="Proteomes" id="UP000184111"/>
    </source>
</evidence>
<evidence type="ECO:0000313" key="1">
    <source>
        <dbReference type="EMBL" id="SHN35599.1"/>
    </source>
</evidence>
<name>A0A1M7QUQ8_9ACTN</name>
<accession>A0A1M7QUQ8</accession>
<organism evidence="1 2">
    <name type="scientific">Actinacidiphila paucisporea</name>
    <dbReference type="NCBI Taxonomy" id="310782"/>
    <lineage>
        <taxon>Bacteria</taxon>
        <taxon>Bacillati</taxon>
        <taxon>Actinomycetota</taxon>
        <taxon>Actinomycetes</taxon>
        <taxon>Kitasatosporales</taxon>
        <taxon>Streptomycetaceae</taxon>
        <taxon>Actinacidiphila</taxon>
    </lineage>
</organism>
<keyword evidence="2" id="KW-1185">Reference proteome</keyword>
<proteinExistence type="predicted"/>
<evidence type="ECO:0008006" key="3">
    <source>
        <dbReference type="Google" id="ProtNLM"/>
    </source>
</evidence>
<sequence length="283" mass="30261">MSTAPRQRFSVRLGLSSPVDDGLYEGVPAHLLAPLQAWIENQFDGYHDFDDSMADLICVRLRYIRDSRRSAVDQLASSKDVALLDVVDEVLALRTEVDLKGDTDGALEFWLSEGGSAYKVADDSTGLELRVDPTVSAATKATVEAASNEPSAGSASMHLDLAWRAAYGLHPDPVRAYAEAIKAVEAAAHAVIQPNHKRATLGTMLGEIGNARSKFSTAIVAAPSGDPIAVVEAMMRALWDGQTSRHGKQTPTSPETVEAARAGVHLAATLVQWFVSGTVTRKP</sequence>
<dbReference type="Proteomes" id="UP000184111">
    <property type="component" value="Unassembled WGS sequence"/>
</dbReference>
<dbReference type="EMBL" id="FRBI01000044">
    <property type="protein sequence ID" value="SHN35599.1"/>
    <property type="molecule type" value="Genomic_DNA"/>
</dbReference>
<protein>
    <recommendedName>
        <fullName evidence="3">Abortive infection protein-like C-terminal domain-containing protein</fullName>
    </recommendedName>
</protein>
<dbReference type="RefSeq" id="WP_235002746.1">
    <property type="nucleotide sequence ID" value="NZ_FRBI01000044.1"/>
</dbReference>